<feature type="binding site" evidence="8">
    <location>
        <begin position="51"/>
        <end position="56"/>
    </location>
    <ligand>
        <name>NAD(+)</name>
        <dbReference type="ChEBI" id="CHEBI:57540"/>
    </ligand>
</feature>
<feature type="binding site" evidence="8">
    <location>
        <position position="75"/>
    </location>
    <ligand>
        <name>NAD(+)</name>
        <dbReference type="ChEBI" id="CHEBI:57540"/>
    </ligand>
</feature>
<evidence type="ECO:0000256" key="7">
    <source>
        <dbReference type="PIRSR" id="PIRSR500133-1"/>
    </source>
</evidence>
<dbReference type="GO" id="GO:0005634">
    <property type="term" value="C:nucleus"/>
    <property type="evidence" value="ECO:0007669"/>
    <property type="project" value="TreeGrafter"/>
</dbReference>
<dbReference type="SUPFAM" id="SSF48179">
    <property type="entry name" value="6-phosphogluconate dehydrogenase C-terminal domain-like"/>
    <property type="match status" value="1"/>
</dbReference>
<dbReference type="FunFam" id="1.20.5.100:FF:000001">
    <property type="entry name" value="UDP-glucose 6-dehydrogenase"/>
    <property type="match status" value="1"/>
</dbReference>
<dbReference type="EC" id="1.1.1.22" evidence="3"/>
<evidence type="ECO:0000256" key="4">
    <source>
        <dbReference type="ARBA" id="ARBA00023002"/>
    </source>
</evidence>
<dbReference type="SUPFAM" id="SSF51735">
    <property type="entry name" value="NAD(P)-binding Rossmann-fold domains"/>
    <property type="match status" value="1"/>
</dbReference>
<dbReference type="PANTHER" id="PTHR11374:SF3">
    <property type="entry name" value="UDP-GLUCOSE 6-DEHYDROGENASE"/>
    <property type="match status" value="1"/>
</dbReference>
<evidence type="ECO:0000256" key="1">
    <source>
        <dbReference type="ARBA" id="ARBA00004701"/>
    </source>
</evidence>
<organism evidence="11 12">
    <name type="scientific">Cladonia borealis</name>
    <dbReference type="NCBI Taxonomy" id="184061"/>
    <lineage>
        <taxon>Eukaryota</taxon>
        <taxon>Fungi</taxon>
        <taxon>Dikarya</taxon>
        <taxon>Ascomycota</taxon>
        <taxon>Pezizomycotina</taxon>
        <taxon>Lecanoromycetes</taxon>
        <taxon>OSLEUM clade</taxon>
        <taxon>Lecanoromycetidae</taxon>
        <taxon>Lecanorales</taxon>
        <taxon>Lecanorineae</taxon>
        <taxon>Cladoniaceae</taxon>
        <taxon>Cladonia</taxon>
    </lineage>
</organism>
<dbReference type="SUPFAM" id="SSF52413">
    <property type="entry name" value="UDP-glucose/GDP-mannose dehydrogenase C-terminal domain"/>
    <property type="match status" value="1"/>
</dbReference>
<feature type="region of interest" description="Disordered" evidence="9">
    <location>
        <begin position="568"/>
        <end position="587"/>
    </location>
</feature>
<dbReference type="InterPro" id="IPR001732">
    <property type="entry name" value="UDP-Glc/GDP-Man_DH_N"/>
</dbReference>
<feature type="region of interest" description="Disordered" evidence="9">
    <location>
        <begin position="620"/>
        <end position="683"/>
    </location>
</feature>
<evidence type="ECO:0000259" key="10">
    <source>
        <dbReference type="SMART" id="SM00984"/>
    </source>
</evidence>
<feature type="binding site" evidence="8">
    <location>
        <position position="226"/>
    </location>
    <ligand>
        <name>NAD(+)</name>
        <dbReference type="ChEBI" id="CHEBI:57540"/>
    </ligand>
</feature>
<evidence type="ECO:0000256" key="8">
    <source>
        <dbReference type="PIRSR" id="PIRSR500133-3"/>
    </source>
</evidence>
<dbReference type="InterPro" id="IPR036220">
    <property type="entry name" value="UDP-Glc/GDP-Man_DH_C_sf"/>
</dbReference>
<feature type="binding site" evidence="8">
    <location>
        <position position="80"/>
    </location>
    <ligand>
        <name>NAD(+)</name>
        <dbReference type="ChEBI" id="CHEBI:57540"/>
    </ligand>
</feature>
<protein>
    <recommendedName>
        <fullName evidence="3">UDP-glucose 6-dehydrogenase</fullName>
        <ecNumber evidence="3">1.1.1.22</ecNumber>
    </recommendedName>
</protein>
<dbReference type="NCBIfam" id="TIGR03026">
    <property type="entry name" value="NDP-sugDHase"/>
    <property type="match status" value="1"/>
</dbReference>
<dbReference type="Gene3D" id="3.40.50.720">
    <property type="entry name" value="NAD(P)-binding Rossmann-like Domain"/>
    <property type="match status" value="3"/>
</dbReference>
<dbReference type="FunFam" id="3.40.50.720:FF:000193">
    <property type="entry name" value="UDP-glucose 6-dehydrogenase"/>
    <property type="match status" value="1"/>
</dbReference>
<dbReference type="Pfam" id="PF00984">
    <property type="entry name" value="UDPG_MGDP_dh"/>
    <property type="match status" value="1"/>
</dbReference>
<comment type="similarity">
    <text evidence="2">Belongs to the UDP-glucose/GDP-mannose dehydrogenase family.</text>
</comment>
<dbReference type="InterPro" id="IPR014027">
    <property type="entry name" value="UDP-Glc/GDP-Man_DH_C"/>
</dbReference>
<dbReference type="Pfam" id="PF03720">
    <property type="entry name" value="UDPG_MGDP_dh_C"/>
    <property type="match status" value="1"/>
</dbReference>
<evidence type="ECO:0000256" key="6">
    <source>
        <dbReference type="ARBA" id="ARBA00047473"/>
    </source>
</evidence>
<dbReference type="PIRSF" id="PIRSF000124">
    <property type="entry name" value="UDPglc_GDPman_dh"/>
    <property type="match status" value="1"/>
</dbReference>
<feature type="binding site" evidence="8">
    <location>
        <begin position="337"/>
        <end position="340"/>
    </location>
    <ligand>
        <name>NAD(+)</name>
        <dbReference type="ChEBI" id="CHEBI:57540"/>
    </ligand>
</feature>
<evidence type="ECO:0000313" key="11">
    <source>
        <dbReference type="EMBL" id="KAK0516939.1"/>
    </source>
</evidence>
<keyword evidence="4" id="KW-0560">Oxidoreductase</keyword>
<dbReference type="GO" id="GO:0051287">
    <property type="term" value="F:NAD binding"/>
    <property type="evidence" value="ECO:0007669"/>
    <property type="project" value="InterPro"/>
</dbReference>
<name>A0AA39RAT6_9LECA</name>
<dbReference type="SMART" id="SM00984">
    <property type="entry name" value="UDPG_MGDP_dh_C"/>
    <property type="match status" value="1"/>
</dbReference>
<feature type="compositionally biased region" description="Polar residues" evidence="9">
    <location>
        <begin position="638"/>
        <end position="655"/>
    </location>
</feature>
<evidence type="ECO:0000256" key="2">
    <source>
        <dbReference type="ARBA" id="ARBA00006601"/>
    </source>
</evidence>
<feature type="binding site" evidence="8">
    <location>
        <position position="407"/>
    </location>
    <ligand>
        <name>NAD(+)</name>
        <dbReference type="ChEBI" id="CHEBI:57540"/>
    </ligand>
</feature>
<dbReference type="Proteomes" id="UP001166286">
    <property type="component" value="Unassembled WGS sequence"/>
</dbReference>
<feature type="binding site" evidence="8">
    <location>
        <begin position="150"/>
        <end position="154"/>
    </location>
    <ligand>
        <name>NAD(+)</name>
        <dbReference type="ChEBI" id="CHEBI:57540"/>
    </ligand>
</feature>
<dbReference type="InterPro" id="IPR028356">
    <property type="entry name" value="UDPglc_DH_euk"/>
</dbReference>
<sequence length="734" mass="79339">MISAENLVPGNECAPSSINESSVSQIHGEGAKTVGAADTAHKAVRKITCLGSGFVGGPTSAVTAFMSNIDVTVVDINSERIKAWNSDRLPIYEPGLHEIVYAARDGTYTNSALKRNELSNLPGRTRKPNLHFSTNVDKAIQDADLIFVCVNTPTKANGVGKGAAADLAFVEAAARNIAHVATEDKIIVEKSTVPCRTAHSIREILSANAKPGVHFDVLSNPEFLAEGTAVQDLLSPDRVIIGSEMTPEGIQAARSLAGVYSQWIPTERIITMNVWSSELSKLAANALLAQRISSINALSAICEATGAEVDEVSHACGLDSRIGPHMLAAGPGFGGSCFQKDIFNIVYLSESLHLYEVADYWRGIINMNEYQKQRFTKRIISCMFNNLTGKKVAVLGFAFKKNTSDTRESPAITLVSNFAAERAQVAIYDPKVKEAQIWQELQEAGGNLLQLKKNVLVCKSGYDACRGADGVVIMTGWDEFSNKDPINAGNLAPPSMTSIGRLSPITGVLQGRAMNASVDNCGLQAKAQGPKTTKDLPSVQKKRDATLVIRNPTTGEVVNFKKSSTRDSSMVSELEGPQIPSHNDENAFIEGTGRPRLRASEVPTYNHPRPIMEPFPSALTEIDNNLPRSPGRTKHGKQYSTTTPGSPSKLSSSPRRYSFHTFPSDKTTKDGPSTSNFGPEETKTERLDWARIAKGMRKPMWVFDGRNILDAAKLEALGFRVEAIGRASKYSGFG</sequence>
<dbReference type="EMBL" id="JAFEKC020000001">
    <property type="protein sequence ID" value="KAK0516939.1"/>
    <property type="molecule type" value="Genomic_DNA"/>
</dbReference>
<comment type="pathway">
    <text evidence="1">Nucleotide-sugar biosynthesis; UDP-alpha-D-glucuronate biosynthesis; UDP-alpha-D-glucuronate from UDP-alpha-D-glucose: step 1/1.</text>
</comment>
<dbReference type="InterPro" id="IPR008927">
    <property type="entry name" value="6-PGluconate_DH-like_C_sf"/>
</dbReference>
<dbReference type="AlphaFoldDB" id="A0AA39RAT6"/>
<gene>
    <name evidence="11" type="ORF">JMJ35_000094</name>
</gene>
<comment type="caution">
    <text evidence="11">The sequence shown here is derived from an EMBL/GenBank/DDBJ whole genome shotgun (WGS) entry which is preliminary data.</text>
</comment>
<feature type="active site" description="Nucleophile" evidence="7">
    <location>
        <position position="337"/>
    </location>
</feature>
<dbReference type="PIRSF" id="PIRSF500133">
    <property type="entry name" value="UDPglc_DH_euk"/>
    <property type="match status" value="1"/>
</dbReference>
<dbReference type="GO" id="GO:0003979">
    <property type="term" value="F:UDP-glucose 6-dehydrogenase activity"/>
    <property type="evidence" value="ECO:0007669"/>
    <property type="project" value="UniProtKB-EC"/>
</dbReference>
<feature type="binding site" evidence="8">
    <location>
        <begin position="191"/>
        <end position="192"/>
    </location>
    <ligand>
        <name>NAD(+)</name>
        <dbReference type="ChEBI" id="CHEBI:57540"/>
    </ligand>
</feature>
<accession>A0AA39RAT6</accession>
<feature type="domain" description="UDP-glucose/GDP-mannose dehydrogenase C-terminal" evidence="10">
    <location>
        <begin position="393"/>
        <end position="499"/>
    </location>
</feature>
<dbReference type="Gene3D" id="1.20.5.100">
    <property type="entry name" value="Cytochrome c1, transmembrane anchor, C-terminal"/>
    <property type="match status" value="1"/>
</dbReference>
<reference evidence="11" key="1">
    <citation type="submission" date="2023-03" db="EMBL/GenBank/DDBJ databases">
        <title>Complete genome of Cladonia borealis.</title>
        <authorList>
            <person name="Park H."/>
        </authorList>
    </citation>
    <scope>NUCLEOTIDE SEQUENCE</scope>
    <source>
        <strain evidence="11">ANT050790</strain>
    </source>
</reference>
<dbReference type="PANTHER" id="PTHR11374">
    <property type="entry name" value="UDP-GLUCOSE DEHYDROGENASE/UDP-MANNAC DEHYDROGENASE"/>
    <property type="match status" value="1"/>
</dbReference>
<evidence type="ECO:0000313" key="12">
    <source>
        <dbReference type="Proteomes" id="UP001166286"/>
    </source>
</evidence>
<dbReference type="Pfam" id="PF03721">
    <property type="entry name" value="UDPG_MGDP_dh_N"/>
    <property type="match status" value="2"/>
</dbReference>
<keyword evidence="12" id="KW-1185">Reference proteome</keyword>
<dbReference type="InterPro" id="IPR036291">
    <property type="entry name" value="NAD(P)-bd_dom_sf"/>
</dbReference>
<proteinExistence type="inferred from homology"/>
<dbReference type="FunFam" id="3.40.50.720:FF:000032">
    <property type="entry name" value="UDP-glucose 6-dehydrogenase"/>
    <property type="match status" value="1"/>
</dbReference>
<dbReference type="InterPro" id="IPR017476">
    <property type="entry name" value="UDP-Glc/GDP-Man"/>
</dbReference>
<keyword evidence="5 8" id="KW-0520">NAD</keyword>
<evidence type="ECO:0000256" key="5">
    <source>
        <dbReference type="ARBA" id="ARBA00023027"/>
    </source>
</evidence>
<evidence type="ECO:0000256" key="9">
    <source>
        <dbReference type="SAM" id="MobiDB-lite"/>
    </source>
</evidence>
<dbReference type="GO" id="GO:0006024">
    <property type="term" value="P:glycosaminoglycan biosynthetic process"/>
    <property type="evidence" value="ECO:0007669"/>
    <property type="project" value="TreeGrafter"/>
</dbReference>
<comment type="catalytic activity">
    <reaction evidence="6">
        <text>UDP-alpha-D-glucose + 2 NAD(+) + H2O = UDP-alpha-D-glucuronate + 2 NADH + 3 H(+)</text>
        <dbReference type="Rhea" id="RHEA:23596"/>
        <dbReference type="ChEBI" id="CHEBI:15377"/>
        <dbReference type="ChEBI" id="CHEBI:15378"/>
        <dbReference type="ChEBI" id="CHEBI:57540"/>
        <dbReference type="ChEBI" id="CHEBI:57945"/>
        <dbReference type="ChEBI" id="CHEBI:58052"/>
        <dbReference type="ChEBI" id="CHEBI:58885"/>
        <dbReference type="EC" id="1.1.1.22"/>
    </reaction>
</comment>
<evidence type="ECO:0000256" key="3">
    <source>
        <dbReference type="ARBA" id="ARBA00012954"/>
    </source>
</evidence>
<dbReference type="InterPro" id="IPR014026">
    <property type="entry name" value="UDP-Glc/GDP-Man_DH_dimer"/>
</dbReference>